<protein>
    <submittedName>
        <fullName evidence="3">Ycf66 protein</fullName>
    </submittedName>
</protein>
<name>K9WC14_9CYAN</name>
<accession>K9WC14</accession>
<dbReference type="STRING" id="1173027.Mic7113_1920"/>
<keyword evidence="2" id="KW-1133">Transmembrane helix</keyword>
<feature type="compositionally biased region" description="Basic and acidic residues" evidence="1">
    <location>
        <begin position="212"/>
        <end position="223"/>
    </location>
</feature>
<dbReference type="HOGENOM" id="CLU_076895_0_0_3"/>
<dbReference type="Pfam" id="PF07444">
    <property type="entry name" value="Ycf66_N"/>
    <property type="match status" value="1"/>
</dbReference>
<gene>
    <name evidence="3" type="ORF">Mic7113_1920</name>
</gene>
<dbReference type="PATRIC" id="fig|1173027.3.peg.2125"/>
<evidence type="ECO:0000313" key="3">
    <source>
        <dbReference type="EMBL" id="AFZ17773.1"/>
    </source>
</evidence>
<feature type="compositionally biased region" description="Basic and acidic residues" evidence="1">
    <location>
        <begin position="145"/>
        <end position="167"/>
    </location>
</feature>
<organism evidence="3 4">
    <name type="scientific">Allocoleopsis franciscana PCC 7113</name>
    <dbReference type="NCBI Taxonomy" id="1173027"/>
    <lineage>
        <taxon>Bacteria</taxon>
        <taxon>Bacillati</taxon>
        <taxon>Cyanobacteriota</taxon>
        <taxon>Cyanophyceae</taxon>
        <taxon>Coleofasciculales</taxon>
        <taxon>Coleofasciculaceae</taxon>
        <taxon>Allocoleopsis</taxon>
        <taxon>Allocoleopsis franciscana</taxon>
    </lineage>
</organism>
<dbReference type="EMBL" id="CP003630">
    <property type="protein sequence ID" value="AFZ17773.1"/>
    <property type="molecule type" value="Genomic_DNA"/>
</dbReference>
<keyword evidence="2" id="KW-0812">Transmembrane</keyword>
<feature type="region of interest" description="Disordered" evidence="1">
    <location>
        <begin position="128"/>
        <end position="274"/>
    </location>
</feature>
<reference evidence="3 4" key="1">
    <citation type="submission" date="2012-06" db="EMBL/GenBank/DDBJ databases">
        <title>Finished chromosome of genome of Microcoleus sp. PCC 7113.</title>
        <authorList>
            <consortium name="US DOE Joint Genome Institute"/>
            <person name="Gugger M."/>
            <person name="Coursin T."/>
            <person name="Rippka R."/>
            <person name="Tandeau De Marsac N."/>
            <person name="Huntemann M."/>
            <person name="Wei C.-L."/>
            <person name="Han J."/>
            <person name="Detter J.C."/>
            <person name="Han C."/>
            <person name="Tapia R."/>
            <person name="Chen A."/>
            <person name="Kyrpides N."/>
            <person name="Mavromatis K."/>
            <person name="Markowitz V."/>
            <person name="Szeto E."/>
            <person name="Ivanova N."/>
            <person name="Pagani I."/>
            <person name="Pati A."/>
            <person name="Goodwin L."/>
            <person name="Nordberg H.P."/>
            <person name="Cantor M.N."/>
            <person name="Hua S.X."/>
            <person name="Woyke T."/>
            <person name="Kerfeld C.A."/>
        </authorList>
    </citation>
    <scope>NUCLEOTIDE SEQUENCE [LARGE SCALE GENOMIC DNA]</scope>
    <source>
        <strain evidence="3 4">PCC 7113</strain>
    </source>
</reference>
<dbReference type="OrthoDB" id="421362at2"/>
<dbReference type="eggNOG" id="ENOG502ZMRW">
    <property type="taxonomic scope" value="Bacteria"/>
</dbReference>
<feature type="compositionally biased region" description="Basic and acidic residues" evidence="1">
    <location>
        <begin position="241"/>
        <end position="251"/>
    </location>
</feature>
<feature type="transmembrane region" description="Helical" evidence="2">
    <location>
        <begin position="6"/>
        <end position="26"/>
    </location>
</feature>
<dbReference type="RefSeq" id="WP_015181925.1">
    <property type="nucleotide sequence ID" value="NC_019738.1"/>
</dbReference>
<feature type="transmembrane region" description="Helical" evidence="2">
    <location>
        <begin position="38"/>
        <end position="57"/>
    </location>
</feature>
<keyword evidence="2" id="KW-0472">Membrane</keyword>
<dbReference type="KEGG" id="mic:Mic7113_1920"/>
<feature type="transmembrane region" description="Helical" evidence="2">
    <location>
        <begin position="63"/>
        <end position="82"/>
    </location>
</feature>
<dbReference type="AlphaFoldDB" id="K9WC14"/>
<sequence length="274" mass="31401">MVNFGLNSASILGIFLAVAGAALYFMRSVRPELSRDQDIFFAAVGLLCGFILLFQGWRLDPILQFGQFLLTGTTIFFAYEAIRLRGVATKVVKERTPIVDDERPVSKAYRYEPETDYYDQIEPEEERYVKRRLRGTETEDSYGGRTEDARRVKTRTDSEKMGPTDRSRSRRPRPTGRPTEPPVERWDAELDSRESSDWEDSSSRSRRPRSTNRPESRDSETGAKPRRRRPPQDRGSTSPSRDVEPSPKGEYVDYQPIDSSSEESGNSDSGRFDY</sequence>
<dbReference type="Proteomes" id="UP000010471">
    <property type="component" value="Chromosome"/>
</dbReference>
<keyword evidence="4" id="KW-1185">Reference proteome</keyword>
<proteinExistence type="predicted"/>
<dbReference type="InterPro" id="IPR010004">
    <property type="entry name" value="Uncharacterised_Ycf66"/>
</dbReference>
<feature type="compositionally biased region" description="Basic and acidic residues" evidence="1">
    <location>
        <begin position="182"/>
        <end position="196"/>
    </location>
</feature>
<evidence type="ECO:0000256" key="1">
    <source>
        <dbReference type="SAM" id="MobiDB-lite"/>
    </source>
</evidence>
<evidence type="ECO:0000313" key="4">
    <source>
        <dbReference type="Proteomes" id="UP000010471"/>
    </source>
</evidence>
<evidence type="ECO:0000256" key="2">
    <source>
        <dbReference type="SAM" id="Phobius"/>
    </source>
</evidence>
<feature type="compositionally biased region" description="Low complexity" evidence="1">
    <location>
        <begin position="258"/>
        <end position="274"/>
    </location>
</feature>